<dbReference type="Gene3D" id="1.25.40.120">
    <property type="entry name" value="Protein prenylyltransferase"/>
    <property type="match status" value="1"/>
</dbReference>
<evidence type="ECO:0000256" key="2">
    <source>
        <dbReference type="ARBA" id="ARBA00006734"/>
    </source>
</evidence>
<evidence type="ECO:0000256" key="9">
    <source>
        <dbReference type="ARBA" id="ARBA00040965"/>
    </source>
</evidence>
<sequence length="186" mass="22487">MISKVEISERALLLTEDAVYLNPANYSVWYYRRFLLKELGKDFRDELKFCSLMIKETPKNYQLWHHRKVLVETLKDPTGELDFICSVLREDSKNYHAWQYRTWLVTQFNIWDGELDYSERMICNDVRNNSAWNYRYFIINSTTGFIESVVDKEMQFCFQWIRLVPNNESAWNYLSGYILVFFTSFP</sequence>
<evidence type="ECO:0000256" key="1">
    <source>
        <dbReference type="ARBA" id="ARBA00001946"/>
    </source>
</evidence>
<dbReference type="OrthoDB" id="272289at2759"/>
<name>A0A077Z590_TRITR</name>
<keyword evidence="7" id="KW-0677">Repeat</keyword>
<evidence type="ECO:0000256" key="3">
    <source>
        <dbReference type="ARBA" id="ARBA00012700"/>
    </source>
</evidence>
<dbReference type="GO" id="GO:0004662">
    <property type="term" value="F:CAAX-protein geranylgeranyltransferase activity"/>
    <property type="evidence" value="ECO:0007669"/>
    <property type="project" value="UniProtKB-EC"/>
</dbReference>
<accession>A0A077Z590</accession>
<dbReference type="Pfam" id="PF01239">
    <property type="entry name" value="PPTA"/>
    <property type="match status" value="5"/>
</dbReference>
<dbReference type="EC" id="2.5.1.58" evidence="4"/>
<reference evidence="14" key="2">
    <citation type="submission" date="2014-03" db="EMBL/GenBank/DDBJ databases">
        <title>The whipworm genome and dual-species transcriptomics of an intimate host-pathogen interaction.</title>
        <authorList>
            <person name="Foth B.J."/>
            <person name="Tsai I.J."/>
            <person name="Reid A.J."/>
            <person name="Bancroft A.J."/>
            <person name="Nichol S."/>
            <person name="Tracey A."/>
            <person name="Holroyd N."/>
            <person name="Cotton J.A."/>
            <person name="Stanley E.J."/>
            <person name="Zarowiecki M."/>
            <person name="Liu J.Z."/>
            <person name="Huckvale T."/>
            <person name="Cooper P.J."/>
            <person name="Grencis R.K."/>
            <person name="Berriman M."/>
        </authorList>
    </citation>
    <scope>NUCLEOTIDE SEQUENCE [LARGE SCALE GENOMIC DNA]</scope>
</reference>
<dbReference type="PROSITE" id="PS51147">
    <property type="entry name" value="PFTA"/>
    <property type="match status" value="4"/>
</dbReference>
<comment type="cofactor">
    <cofactor evidence="1">
        <name>Mg(2+)</name>
        <dbReference type="ChEBI" id="CHEBI:18420"/>
    </cofactor>
</comment>
<keyword evidence="5" id="KW-0637">Prenyltransferase</keyword>
<dbReference type="GO" id="GO:0005953">
    <property type="term" value="C:CAAX-protein geranylgeranyltransferase complex"/>
    <property type="evidence" value="ECO:0007669"/>
    <property type="project" value="TreeGrafter"/>
</dbReference>
<keyword evidence="15" id="KW-1185">Reference proteome</keyword>
<organism evidence="14 15">
    <name type="scientific">Trichuris trichiura</name>
    <name type="common">Whipworm</name>
    <name type="synonym">Trichocephalus trichiurus</name>
    <dbReference type="NCBI Taxonomy" id="36087"/>
    <lineage>
        <taxon>Eukaryota</taxon>
        <taxon>Metazoa</taxon>
        <taxon>Ecdysozoa</taxon>
        <taxon>Nematoda</taxon>
        <taxon>Enoplea</taxon>
        <taxon>Dorylaimia</taxon>
        <taxon>Trichinellida</taxon>
        <taxon>Trichuridae</taxon>
        <taxon>Trichuris</taxon>
    </lineage>
</organism>
<evidence type="ECO:0000313" key="15">
    <source>
        <dbReference type="Proteomes" id="UP000030665"/>
    </source>
</evidence>
<evidence type="ECO:0000313" key="14">
    <source>
        <dbReference type="EMBL" id="CDW55281.1"/>
    </source>
</evidence>
<evidence type="ECO:0000256" key="5">
    <source>
        <dbReference type="ARBA" id="ARBA00022602"/>
    </source>
</evidence>
<dbReference type="PANTHER" id="PTHR11129:SF1">
    <property type="entry name" value="PROTEIN FARNESYLTRANSFERASE_GERANYLGERANYLTRANSFERASE TYPE-1 SUBUNIT ALPHA"/>
    <property type="match status" value="1"/>
</dbReference>
<dbReference type="AlphaFoldDB" id="A0A077Z590"/>
<evidence type="ECO:0000256" key="13">
    <source>
        <dbReference type="ARBA" id="ARBA00043219"/>
    </source>
</evidence>
<keyword evidence="8" id="KW-0460">Magnesium</keyword>
<evidence type="ECO:0000256" key="6">
    <source>
        <dbReference type="ARBA" id="ARBA00022679"/>
    </source>
</evidence>
<dbReference type="SUPFAM" id="SSF48439">
    <property type="entry name" value="Protein prenylyltransferase"/>
    <property type="match status" value="1"/>
</dbReference>
<dbReference type="EC" id="2.5.1.59" evidence="3"/>
<evidence type="ECO:0000256" key="12">
    <source>
        <dbReference type="ARBA" id="ARBA00043086"/>
    </source>
</evidence>
<evidence type="ECO:0000256" key="11">
    <source>
        <dbReference type="ARBA" id="ARBA00042436"/>
    </source>
</evidence>
<proteinExistence type="inferred from homology"/>
<dbReference type="STRING" id="36087.A0A077Z590"/>
<evidence type="ECO:0000256" key="10">
    <source>
        <dbReference type="ARBA" id="ARBA00041392"/>
    </source>
</evidence>
<protein>
    <recommendedName>
        <fullName evidence="9">Protein farnesyltransferase/geranylgeranyltransferase type-1 subunit alpha</fullName>
        <ecNumber evidence="4">2.5.1.58</ecNumber>
        <ecNumber evidence="3">2.5.1.59</ecNumber>
    </recommendedName>
    <alternativeName>
        <fullName evidence="12">CAAX farnesyltransferase subunit alpha</fullName>
    </alternativeName>
    <alternativeName>
        <fullName evidence="11">FTase-alpha</fullName>
    </alternativeName>
    <alternativeName>
        <fullName evidence="10">Ras proteins prenyltransferase subunit alpha</fullName>
    </alternativeName>
    <alternativeName>
        <fullName evidence="13">Type I protein geranyl-geranyltransferase subunit alpha</fullName>
    </alternativeName>
</protein>
<keyword evidence="6" id="KW-0808">Transferase</keyword>
<dbReference type="PANTHER" id="PTHR11129">
    <property type="entry name" value="PROTEIN FARNESYLTRANSFERASE ALPHA SUBUNIT/RAB GERANYLGERANYL TRANSFERASE ALPHA SUBUNIT"/>
    <property type="match status" value="1"/>
</dbReference>
<dbReference type="InterPro" id="IPR002088">
    <property type="entry name" value="Prenyl_trans_a"/>
</dbReference>
<dbReference type="GO" id="GO:0005965">
    <property type="term" value="C:protein farnesyltransferase complex"/>
    <property type="evidence" value="ECO:0007669"/>
    <property type="project" value="TreeGrafter"/>
</dbReference>
<dbReference type="GO" id="GO:0004660">
    <property type="term" value="F:protein farnesyltransferase activity"/>
    <property type="evidence" value="ECO:0007669"/>
    <property type="project" value="UniProtKB-EC"/>
</dbReference>
<dbReference type="Proteomes" id="UP000030665">
    <property type="component" value="Unassembled WGS sequence"/>
</dbReference>
<dbReference type="EMBL" id="HG805944">
    <property type="protein sequence ID" value="CDW55281.1"/>
    <property type="molecule type" value="Genomic_DNA"/>
</dbReference>
<evidence type="ECO:0000256" key="7">
    <source>
        <dbReference type="ARBA" id="ARBA00022737"/>
    </source>
</evidence>
<reference evidence="14" key="1">
    <citation type="submission" date="2014-01" db="EMBL/GenBank/DDBJ databases">
        <authorList>
            <person name="Aslett M."/>
        </authorList>
    </citation>
    <scope>NUCLEOTIDE SEQUENCE</scope>
</reference>
<comment type="similarity">
    <text evidence="2">Belongs to the protein prenyltransferase subunit alpha family.</text>
</comment>
<evidence type="ECO:0000256" key="4">
    <source>
        <dbReference type="ARBA" id="ARBA00012702"/>
    </source>
</evidence>
<gene>
    <name evidence="14" type="ORF">TTRE_0000355301</name>
</gene>
<evidence type="ECO:0000256" key="8">
    <source>
        <dbReference type="ARBA" id="ARBA00022842"/>
    </source>
</evidence>